<feature type="signal peptide" evidence="1">
    <location>
        <begin position="1"/>
        <end position="20"/>
    </location>
</feature>
<protein>
    <submittedName>
        <fullName evidence="2">Uncharacterized protein</fullName>
    </submittedName>
</protein>
<keyword evidence="3" id="KW-1185">Reference proteome</keyword>
<comment type="caution">
    <text evidence="2">The sequence shown here is derived from an EMBL/GenBank/DDBJ whole genome shotgun (WGS) entry which is preliminary data.</text>
</comment>
<accession>A0ABQ7ZK85</accession>
<gene>
    <name evidence="2" type="ORF">HID58_067987</name>
</gene>
<reference evidence="2 3" key="1">
    <citation type="submission" date="2021-05" db="EMBL/GenBank/DDBJ databases">
        <title>Genome Assembly of Synthetic Allotetraploid Brassica napus Reveals Homoeologous Exchanges between Subgenomes.</title>
        <authorList>
            <person name="Davis J.T."/>
        </authorList>
    </citation>
    <scope>NUCLEOTIDE SEQUENCE [LARGE SCALE GENOMIC DNA]</scope>
    <source>
        <strain evidence="3">cv. Da-Ae</strain>
        <tissue evidence="2">Seedling</tissue>
    </source>
</reference>
<dbReference type="EMBL" id="JAGKQM010000015">
    <property type="protein sequence ID" value="KAH0880593.1"/>
    <property type="molecule type" value="Genomic_DNA"/>
</dbReference>
<evidence type="ECO:0000313" key="3">
    <source>
        <dbReference type="Proteomes" id="UP000824890"/>
    </source>
</evidence>
<dbReference type="Proteomes" id="UP000824890">
    <property type="component" value="Unassembled WGS sequence"/>
</dbReference>
<sequence length="250" mass="28436">MDYPKHLIVLFIMTISIISGTITQAQKTIVTIHNDIGGGLSLWYNCKSGNNNLGDRRLAPEFRVGNEELPHLYAKRLSDPKRLGDTGYLRYKFGRTNNLSDGLLTALPKDYFRVLNSKGLLHVESDPPSSQYDMPINNLKSLLDQSFTIIVDDLHLLNKILFWFRQFYKILQYEVYLSLMHILLCGCVCVFVAEIGAEVTDDMSTIFSEGFVLSNVTAHRYTNSDAHKVTVFLHLQNTFVYAVDFCVVLN</sequence>
<organism evidence="2 3">
    <name type="scientific">Brassica napus</name>
    <name type="common">Rape</name>
    <dbReference type="NCBI Taxonomy" id="3708"/>
    <lineage>
        <taxon>Eukaryota</taxon>
        <taxon>Viridiplantae</taxon>
        <taxon>Streptophyta</taxon>
        <taxon>Embryophyta</taxon>
        <taxon>Tracheophyta</taxon>
        <taxon>Spermatophyta</taxon>
        <taxon>Magnoliopsida</taxon>
        <taxon>eudicotyledons</taxon>
        <taxon>Gunneridae</taxon>
        <taxon>Pentapetalae</taxon>
        <taxon>rosids</taxon>
        <taxon>malvids</taxon>
        <taxon>Brassicales</taxon>
        <taxon>Brassicaceae</taxon>
        <taxon>Brassiceae</taxon>
        <taxon>Brassica</taxon>
    </lineage>
</organism>
<keyword evidence="1" id="KW-0732">Signal</keyword>
<feature type="chain" id="PRO_5046496668" evidence="1">
    <location>
        <begin position="21"/>
        <end position="250"/>
    </location>
</feature>
<name>A0ABQ7ZK85_BRANA</name>
<evidence type="ECO:0000313" key="2">
    <source>
        <dbReference type="EMBL" id="KAH0880593.1"/>
    </source>
</evidence>
<evidence type="ECO:0000256" key="1">
    <source>
        <dbReference type="SAM" id="SignalP"/>
    </source>
</evidence>
<proteinExistence type="predicted"/>